<keyword evidence="6" id="KW-0408">Iron</keyword>
<dbReference type="RefSeq" id="WP_116391967.1">
    <property type="nucleotide sequence ID" value="NZ_CAXQPM010000005.1"/>
</dbReference>
<keyword evidence="4" id="KW-0223">Dioxygenase</keyword>
<dbReference type="Gene3D" id="2.60.120.620">
    <property type="entry name" value="q2cbj1_9rhob like domain"/>
    <property type="match status" value="1"/>
</dbReference>
<proteinExistence type="predicted"/>
<dbReference type="Proteomes" id="UP000264589">
    <property type="component" value="Unassembled WGS sequence"/>
</dbReference>
<sequence>MSDNRPGQPGVAPGWQDRLSFSETGYLTQKPALQTAWAEVAGEQPEGIAYQRGAVPPGFVIIQNFLPAGLCDQIVAECAQKEGTSSTVGEGAGHKDYRDDVRRSDYIDPADISLDITGIVGQSVMETVAPLMAVMPEWFEKPEILRYPVGGEFLPHADADVFDAEARRWNRVENRDVSLLIYLNEGYQGGEIQFPNFGLSLPPRRGMLIAFPSDGRYAHAARPVTMGTKYALVSWIAGQGSPRVGPPRPGVVKLA</sequence>
<comment type="caution">
    <text evidence="8">The sequence shown here is derived from an EMBL/GenBank/DDBJ whole genome shotgun (WGS) entry which is preliminary data.</text>
</comment>
<dbReference type="PROSITE" id="PS51471">
    <property type="entry name" value="FE2OG_OXY"/>
    <property type="match status" value="1"/>
</dbReference>
<dbReference type="PANTHER" id="PTHR10869">
    <property type="entry name" value="PROLYL 4-HYDROXYLASE ALPHA SUBUNIT"/>
    <property type="match status" value="1"/>
</dbReference>
<keyword evidence="5" id="KW-0560">Oxidoreductase</keyword>
<protein>
    <recommendedName>
        <fullName evidence="7">Fe2OG dioxygenase domain-containing protein</fullName>
    </recommendedName>
</protein>
<dbReference type="Pfam" id="PF13640">
    <property type="entry name" value="2OG-FeII_Oxy_3"/>
    <property type="match status" value="1"/>
</dbReference>
<dbReference type="AlphaFoldDB" id="A0A371RIQ2"/>
<dbReference type="OrthoDB" id="255432at2"/>
<evidence type="ECO:0000313" key="9">
    <source>
        <dbReference type="Proteomes" id="UP000264589"/>
    </source>
</evidence>
<feature type="domain" description="Fe2OG dioxygenase" evidence="7">
    <location>
        <begin position="138"/>
        <end position="238"/>
    </location>
</feature>
<accession>A0A371RIQ2</accession>
<evidence type="ECO:0000256" key="5">
    <source>
        <dbReference type="ARBA" id="ARBA00023002"/>
    </source>
</evidence>
<dbReference type="InterPro" id="IPR045054">
    <property type="entry name" value="P4HA-like"/>
</dbReference>
<evidence type="ECO:0000259" key="7">
    <source>
        <dbReference type="PROSITE" id="PS51471"/>
    </source>
</evidence>
<gene>
    <name evidence="8" type="ORF">DX908_08745</name>
</gene>
<dbReference type="GO" id="GO:0051213">
    <property type="term" value="F:dioxygenase activity"/>
    <property type="evidence" value="ECO:0007669"/>
    <property type="project" value="UniProtKB-KW"/>
</dbReference>
<dbReference type="SMART" id="SM00702">
    <property type="entry name" value="P4Hc"/>
    <property type="match status" value="1"/>
</dbReference>
<evidence type="ECO:0000256" key="6">
    <source>
        <dbReference type="ARBA" id="ARBA00023004"/>
    </source>
</evidence>
<reference evidence="8 9" key="1">
    <citation type="submission" date="2018-08" db="EMBL/GenBank/DDBJ databases">
        <title>Parvularcula sp. SM1705, isolated from surface water of the South Sea China.</title>
        <authorList>
            <person name="Sun L."/>
        </authorList>
    </citation>
    <scope>NUCLEOTIDE SEQUENCE [LARGE SCALE GENOMIC DNA]</scope>
    <source>
        <strain evidence="8 9">SM1705</strain>
    </source>
</reference>
<evidence type="ECO:0000313" key="8">
    <source>
        <dbReference type="EMBL" id="RFB05335.1"/>
    </source>
</evidence>
<keyword evidence="3" id="KW-0847">Vitamin C</keyword>
<keyword evidence="2" id="KW-0479">Metal-binding</keyword>
<dbReference type="InterPro" id="IPR005123">
    <property type="entry name" value="Oxoglu/Fe-dep_dioxygenase_dom"/>
</dbReference>
<dbReference type="InParanoid" id="A0A371RIQ2"/>
<comment type="cofactor">
    <cofactor evidence="1">
        <name>L-ascorbate</name>
        <dbReference type="ChEBI" id="CHEBI:38290"/>
    </cofactor>
</comment>
<evidence type="ECO:0000256" key="4">
    <source>
        <dbReference type="ARBA" id="ARBA00022964"/>
    </source>
</evidence>
<name>A0A371RIQ2_9PROT</name>
<dbReference type="GO" id="GO:0031418">
    <property type="term" value="F:L-ascorbic acid binding"/>
    <property type="evidence" value="ECO:0007669"/>
    <property type="project" value="UniProtKB-KW"/>
</dbReference>
<evidence type="ECO:0000256" key="2">
    <source>
        <dbReference type="ARBA" id="ARBA00022723"/>
    </source>
</evidence>
<evidence type="ECO:0000256" key="1">
    <source>
        <dbReference type="ARBA" id="ARBA00001961"/>
    </source>
</evidence>
<dbReference type="InterPro" id="IPR006620">
    <property type="entry name" value="Pro_4_hyd_alph"/>
</dbReference>
<dbReference type="InterPro" id="IPR044862">
    <property type="entry name" value="Pro_4_hyd_alph_FE2OG_OXY"/>
</dbReference>
<dbReference type="GO" id="GO:0005506">
    <property type="term" value="F:iron ion binding"/>
    <property type="evidence" value="ECO:0007669"/>
    <property type="project" value="InterPro"/>
</dbReference>
<organism evidence="8 9">
    <name type="scientific">Parvularcula marina</name>
    <dbReference type="NCBI Taxonomy" id="2292771"/>
    <lineage>
        <taxon>Bacteria</taxon>
        <taxon>Pseudomonadati</taxon>
        <taxon>Pseudomonadota</taxon>
        <taxon>Alphaproteobacteria</taxon>
        <taxon>Parvularculales</taxon>
        <taxon>Parvularculaceae</taxon>
        <taxon>Parvularcula</taxon>
    </lineage>
</organism>
<dbReference type="GO" id="GO:0016705">
    <property type="term" value="F:oxidoreductase activity, acting on paired donors, with incorporation or reduction of molecular oxygen"/>
    <property type="evidence" value="ECO:0007669"/>
    <property type="project" value="InterPro"/>
</dbReference>
<keyword evidence="9" id="KW-1185">Reference proteome</keyword>
<evidence type="ECO:0000256" key="3">
    <source>
        <dbReference type="ARBA" id="ARBA00022896"/>
    </source>
</evidence>
<dbReference type="PANTHER" id="PTHR10869:SF246">
    <property type="entry name" value="TRANSMEMBRANE PROLYL 4-HYDROXYLASE"/>
    <property type="match status" value="1"/>
</dbReference>
<dbReference type="EMBL" id="QUQO01000001">
    <property type="protein sequence ID" value="RFB05335.1"/>
    <property type="molecule type" value="Genomic_DNA"/>
</dbReference>